<evidence type="ECO:0000313" key="6">
    <source>
        <dbReference type="Proteomes" id="UP001139264"/>
    </source>
</evidence>
<sequence>MLHGIRLSVLTDADAPALAAAYRRNRNYLAPWEPLRPDAFFTGEGQRSVIEAKLALFQAGSEVPWVLADGERVIGTITLTGIVRGPFLSANLGYWIDGEYARRGLGTAAVTAVVETARERLGLHRIQAATLLHNAASQRILDKSGFAQIGLAPRYLKIAGRWQDHLLFQRILEAAK</sequence>
<dbReference type="PROSITE" id="PS51186">
    <property type="entry name" value="GNAT"/>
    <property type="match status" value="1"/>
</dbReference>
<comment type="caution">
    <text evidence="5">The sequence shown here is derived from an EMBL/GenBank/DDBJ whole genome shotgun (WGS) entry which is preliminary data.</text>
</comment>
<dbReference type="EMBL" id="JAJFZP010000011">
    <property type="protein sequence ID" value="MCC3270293.1"/>
    <property type="molecule type" value="Genomic_DNA"/>
</dbReference>
<dbReference type="AlphaFoldDB" id="A0A9X1M2L7"/>
<gene>
    <name evidence="5" type="ORF">LJ751_13155</name>
</gene>
<protein>
    <submittedName>
        <fullName evidence="5">GNAT family N-acetyltransferase</fullName>
    </submittedName>
</protein>
<feature type="domain" description="N-acetyltransferase" evidence="4">
    <location>
        <begin position="5"/>
        <end position="173"/>
    </location>
</feature>
<dbReference type="SUPFAM" id="SSF55729">
    <property type="entry name" value="Acyl-CoA N-acyltransferases (Nat)"/>
    <property type="match status" value="1"/>
</dbReference>
<dbReference type="Gene3D" id="3.40.630.30">
    <property type="match status" value="1"/>
</dbReference>
<keyword evidence="2" id="KW-0012">Acyltransferase</keyword>
<dbReference type="InterPro" id="IPR051531">
    <property type="entry name" value="N-acetyltransferase"/>
</dbReference>
<dbReference type="GO" id="GO:0008999">
    <property type="term" value="F:protein-N-terminal-alanine acetyltransferase activity"/>
    <property type="evidence" value="ECO:0007669"/>
    <property type="project" value="TreeGrafter"/>
</dbReference>
<evidence type="ECO:0000259" key="4">
    <source>
        <dbReference type="PROSITE" id="PS51186"/>
    </source>
</evidence>
<evidence type="ECO:0000313" key="5">
    <source>
        <dbReference type="EMBL" id="MCC3270293.1"/>
    </source>
</evidence>
<dbReference type="Proteomes" id="UP001139264">
    <property type="component" value="Unassembled WGS sequence"/>
</dbReference>
<dbReference type="PANTHER" id="PTHR43792:SF8">
    <property type="entry name" value="[RIBOSOMAL PROTEIN US5]-ALANINE N-ACETYLTRANSFERASE"/>
    <property type="match status" value="1"/>
</dbReference>
<proteinExistence type="inferred from homology"/>
<dbReference type="InterPro" id="IPR016181">
    <property type="entry name" value="Acyl_CoA_acyltransferase"/>
</dbReference>
<dbReference type="Pfam" id="PF13302">
    <property type="entry name" value="Acetyltransf_3"/>
    <property type="match status" value="1"/>
</dbReference>
<name>A0A9X1M2L7_9MICC</name>
<keyword evidence="1" id="KW-0808">Transferase</keyword>
<reference evidence="5" key="1">
    <citation type="submission" date="2021-10" db="EMBL/GenBank/DDBJ databases">
        <title>Novel species in genus Arthrobacter.</title>
        <authorList>
            <person name="Liu Y."/>
        </authorList>
    </citation>
    <scope>NUCLEOTIDE SEQUENCE</scope>
    <source>
        <strain evidence="5">Zg-Y809</strain>
    </source>
</reference>
<evidence type="ECO:0000256" key="3">
    <source>
        <dbReference type="ARBA" id="ARBA00038502"/>
    </source>
</evidence>
<evidence type="ECO:0000256" key="1">
    <source>
        <dbReference type="ARBA" id="ARBA00022679"/>
    </source>
</evidence>
<dbReference type="InterPro" id="IPR000182">
    <property type="entry name" value="GNAT_dom"/>
</dbReference>
<comment type="similarity">
    <text evidence="3">Belongs to the acetyltransferase family. RimJ subfamily.</text>
</comment>
<dbReference type="CDD" id="cd04301">
    <property type="entry name" value="NAT_SF"/>
    <property type="match status" value="1"/>
</dbReference>
<organism evidence="5 6">
    <name type="scientific">Arthrobacter gengyunqii</name>
    <dbReference type="NCBI Taxonomy" id="2886940"/>
    <lineage>
        <taxon>Bacteria</taxon>
        <taxon>Bacillati</taxon>
        <taxon>Actinomycetota</taxon>
        <taxon>Actinomycetes</taxon>
        <taxon>Micrococcales</taxon>
        <taxon>Micrococcaceae</taxon>
        <taxon>Arthrobacter</taxon>
    </lineage>
</organism>
<dbReference type="PANTHER" id="PTHR43792">
    <property type="entry name" value="GNAT FAMILY, PUTATIVE (AFU_ORTHOLOGUE AFUA_3G00765)-RELATED-RELATED"/>
    <property type="match status" value="1"/>
</dbReference>
<accession>A0A9X1M2L7</accession>
<dbReference type="GO" id="GO:0005737">
    <property type="term" value="C:cytoplasm"/>
    <property type="evidence" value="ECO:0007669"/>
    <property type="project" value="TreeGrafter"/>
</dbReference>
<evidence type="ECO:0000256" key="2">
    <source>
        <dbReference type="ARBA" id="ARBA00023315"/>
    </source>
</evidence>